<dbReference type="AlphaFoldDB" id="A0A7W5ZM95"/>
<evidence type="ECO:0000313" key="3">
    <source>
        <dbReference type="Proteomes" id="UP000541352"/>
    </source>
</evidence>
<dbReference type="Proteomes" id="UP000541352">
    <property type="component" value="Unassembled WGS sequence"/>
</dbReference>
<evidence type="ECO:0008006" key="4">
    <source>
        <dbReference type="Google" id="ProtNLM"/>
    </source>
</evidence>
<comment type="caution">
    <text evidence="2">The sequence shown here is derived from an EMBL/GenBank/DDBJ whole genome shotgun (WGS) entry which is preliminary data.</text>
</comment>
<proteinExistence type="predicted"/>
<sequence length="220" mass="25069">MKTIHAPFLIVLLFGITCASFAQKTLKFTEQLTFSYQKDGQKKEFSVYLDRRSSIWLFTNADSFEGTADGLEFVVAYPNGKYLVGGIDDGDHKICQTFDMPLARKNTPKVSGKALGKTQVFGKNNYGWPTLKAQLFEINAGRMTQEVFLSTVAFDCRPLYAYNFLLGIEHYLPIFNQIDYSSYLPKNQLVVSDGTFKLESLSPTEYFIDLRPYRMLPPKK</sequence>
<evidence type="ECO:0000256" key="1">
    <source>
        <dbReference type="SAM" id="SignalP"/>
    </source>
</evidence>
<reference evidence="2 3" key="1">
    <citation type="submission" date="2020-08" db="EMBL/GenBank/DDBJ databases">
        <title>Genomic Encyclopedia of Type Strains, Phase IV (KMG-IV): sequencing the most valuable type-strain genomes for metagenomic binning, comparative biology and taxonomic classification.</title>
        <authorList>
            <person name="Goeker M."/>
        </authorList>
    </citation>
    <scope>NUCLEOTIDE SEQUENCE [LARGE SCALE GENOMIC DNA]</scope>
    <source>
        <strain evidence="2 3">DSM 17976</strain>
    </source>
</reference>
<dbReference type="RefSeq" id="WP_183973925.1">
    <property type="nucleotide sequence ID" value="NZ_JACIBY010000004.1"/>
</dbReference>
<feature type="chain" id="PRO_5031179004" description="DUF4412 domain-containing protein" evidence="1">
    <location>
        <begin position="23"/>
        <end position="220"/>
    </location>
</feature>
<gene>
    <name evidence="2" type="ORF">FHS57_002471</name>
</gene>
<keyword evidence="3" id="KW-1185">Reference proteome</keyword>
<dbReference type="EMBL" id="JACIBY010000004">
    <property type="protein sequence ID" value="MBB3838466.1"/>
    <property type="molecule type" value="Genomic_DNA"/>
</dbReference>
<feature type="signal peptide" evidence="1">
    <location>
        <begin position="1"/>
        <end position="22"/>
    </location>
</feature>
<organism evidence="2 3">
    <name type="scientific">Runella defluvii</name>
    <dbReference type="NCBI Taxonomy" id="370973"/>
    <lineage>
        <taxon>Bacteria</taxon>
        <taxon>Pseudomonadati</taxon>
        <taxon>Bacteroidota</taxon>
        <taxon>Cytophagia</taxon>
        <taxon>Cytophagales</taxon>
        <taxon>Spirosomataceae</taxon>
        <taxon>Runella</taxon>
    </lineage>
</organism>
<evidence type="ECO:0000313" key="2">
    <source>
        <dbReference type="EMBL" id="MBB3838466.1"/>
    </source>
</evidence>
<accession>A0A7W5ZM95</accession>
<protein>
    <recommendedName>
        <fullName evidence="4">DUF4412 domain-containing protein</fullName>
    </recommendedName>
</protein>
<name>A0A7W5ZM95_9BACT</name>
<keyword evidence="1" id="KW-0732">Signal</keyword>